<organism evidence="5 6">
    <name type="scientific">Tsukamurella paurometabola</name>
    <name type="common">Corynebacterium paurometabolum</name>
    <dbReference type="NCBI Taxonomy" id="2061"/>
    <lineage>
        <taxon>Bacteria</taxon>
        <taxon>Bacillati</taxon>
        <taxon>Actinomycetota</taxon>
        <taxon>Actinomycetes</taxon>
        <taxon>Mycobacteriales</taxon>
        <taxon>Tsukamurellaceae</taxon>
        <taxon>Tsukamurella</taxon>
    </lineage>
</organism>
<dbReference type="CDD" id="cd01392">
    <property type="entry name" value="HTH_LacI"/>
    <property type="match status" value="1"/>
</dbReference>
<accession>A0A3P8KZM4</accession>
<dbReference type="Pfam" id="PF13377">
    <property type="entry name" value="Peripla_BP_3"/>
    <property type="match status" value="1"/>
</dbReference>
<name>A0A3P8KZM4_TSUPA</name>
<dbReference type="Gene3D" id="3.40.50.2300">
    <property type="match status" value="2"/>
</dbReference>
<dbReference type="PROSITE" id="PS50932">
    <property type="entry name" value="HTH_LACI_2"/>
    <property type="match status" value="1"/>
</dbReference>
<dbReference type="OrthoDB" id="5171752at2"/>
<dbReference type="InterPro" id="IPR046335">
    <property type="entry name" value="LacI/GalR-like_sensor"/>
</dbReference>
<dbReference type="Pfam" id="PF00356">
    <property type="entry name" value="LacI"/>
    <property type="match status" value="1"/>
</dbReference>
<dbReference type="PANTHER" id="PTHR30146:SF138">
    <property type="entry name" value="TRANSCRIPTIONAL REGULATORY PROTEIN"/>
    <property type="match status" value="1"/>
</dbReference>
<evidence type="ECO:0000313" key="5">
    <source>
        <dbReference type="EMBL" id="VDR37245.1"/>
    </source>
</evidence>
<dbReference type="InterPro" id="IPR028082">
    <property type="entry name" value="Peripla_BP_I"/>
</dbReference>
<gene>
    <name evidence="5" type="primary">cytR_1</name>
    <name evidence="5" type="ORF">NCTC10741_00345</name>
</gene>
<dbReference type="Proteomes" id="UP000271626">
    <property type="component" value="Chromosome"/>
</dbReference>
<evidence type="ECO:0000313" key="6">
    <source>
        <dbReference type="Proteomes" id="UP000271626"/>
    </source>
</evidence>
<dbReference type="SUPFAM" id="SSF53822">
    <property type="entry name" value="Periplasmic binding protein-like I"/>
    <property type="match status" value="1"/>
</dbReference>
<keyword evidence="1" id="KW-0805">Transcription regulation</keyword>
<dbReference type="GO" id="GO:0003700">
    <property type="term" value="F:DNA-binding transcription factor activity"/>
    <property type="evidence" value="ECO:0007669"/>
    <property type="project" value="TreeGrafter"/>
</dbReference>
<evidence type="ECO:0000256" key="3">
    <source>
        <dbReference type="ARBA" id="ARBA00023163"/>
    </source>
</evidence>
<dbReference type="RefSeq" id="WP_126194661.1">
    <property type="nucleotide sequence ID" value="NZ_CP085954.1"/>
</dbReference>
<keyword evidence="3" id="KW-0804">Transcription</keyword>
<dbReference type="SMART" id="SM00354">
    <property type="entry name" value="HTH_LACI"/>
    <property type="match status" value="1"/>
</dbReference>
<dbReference type="SUPFAM" id="SSF47413">
    <property type="entry name" value="lambda repressor-like DNA-binding domains"/>
    <property type="match status" value="1"/>
</dbReference>
<dbReference type="GO" id="GO:0000976">
    <property type="term" value="F:transcription cis-regulatory region binding"/>
    <property type="evidence" value="ECO:0007669"/>
    <property type="project" value="TreeGrafter"/>
</dbReference>
<evidence type="ECO:0000256" key="1">
    <source>
        <dbReference type="ARBA" id="ARBA00023015"/>
    </source>
</evidence>
<dbReference type="EMBL" id="LR131273">
    <property type="protein sequence ID" value="VDR37245.1"/>
    <property type="molecule type" value="Genomic_DNA"/>
</dbReference>
<reference evidence="5 6" key="1">
    <citation type="submission" date="2018-12" db="EMBL/GenBank/DDBJ databases">
        <authorList>
            <consortium name="Pathogen Informatics"/>
        </authorList>
    </citation>
    <scope>NUCLEOTIDE SEQUENCE [LARGE SCALE GENOMIC DNA]</scope>
    <source>
        <strain evidence="5 6">NCTC10741</strain>
    </source>
</reference>
<proteinExistence type="predicted"/>
<dbReference type="AlphaFoldDB" id="A0A3P8KZM4"/>
<sequence>MTRGSNRITLVHVAEAAGVSLSTASHAFGVDKPISDATRARVLAAAADLGYEGPDPRARSLRSGRTDIIGVQVDDEAGRAFRDPVIIGILDGVSAALAASPTSVLLLPDSLPEERLRTLPVDGVVAAGCSPALESLRAAMAKRSIPVVTAGNQVDAIGSVGVENRAATTRLTDHLRALGHSAVGVVRLRHGDVERARTAAALAAFPGAPVVVSTDSTIDEGFRAGGELLDGAGTDASGPDRFRYAPTAVIAQSDLLAAGVIRAAEARGLRVPEDLSVVGFDGVRVDGFDRSLTTIRQPIVEMGRRAAQAVLAAQEGAPLPTLALPVDLVIGDTTGPAPQRA</sequence>
<evidence type="ECO:0000256" key="2">
    <source>
        <dbReference type="ARBA" id="ARBA00023125"/>
    </source>
</evidence>
<feature type="domain" description="HTH lacI-type" evidence="4">
    <location>
        <begin position="8"/>
        <end position="63"/>
    </location>
</feature>
<dbReference type="PANTHER" id="PTHR30146">
    <property type="entry name" value="LACI-RELATED TRANSCRIPTIONAL REPRESSOR"/>
    <property type="match status" value="1"/>
</dbReference>
<dbReference type="InterPro" id="IPR010982">
    <property type="entry name" value="Lambda_DNA-bd_dom_sf"/>
</dbReference>
<dbReference type="InterPro" id="IPR000843">
    <property type="entry name" value="HTH_LacI"/>
</dbReference>
<dbReference type="Gene3D" id="1.10.260.40">
    <property type="entry name" value="lambda repressor-like DNA-binding domains"/>
    <property type="match status" value="1"/>
</dbReference>
<protein>
    <submittedName>
        <fullName evidence="5">HTH-type transcriptional repressor CytR</fullName>
    </submittedName>
</protein>
<keyword evidence="2" id="KW-0238">DNA-binding</keyword>
<evidence type="ECO:0000259" key="4">
    <source>
        <dbReference type="PROSITE" id="PS50932"/>
    </source>
</evidence>